<evidence type="ECO:0000256" key="3">
    <source>
        <dbReference type="ARBA" id="ARBA00022694"/>
    </source>
</evidence>
<dbReference type="CDD" id="cd07717">
    <property type="entry name" value="RNaseZ_ZiPD-like_MBL-fold"/>
    <property type="match status" value="1"/>
</dbReference>
<dbReference type="GO" id="GO:0005634">
    <property type="term" value="C:nucleus"/>
    <property type="evidence" value="ECO:0007669"/>
    <property type="project" value="TreeGrafter"/>
</dbReference>
<keyword evidence="6" id="KW-0255">Endonuclease</keyword>
<dbReference type="InterPro" id="IPR013471">
    <property type="entry name" value="RNase_Z/BN"/>
</dbReference>
<keyword evidence="5" id="KW-0479">Metal-binding</keyword>
<keyword evidence="4" id="KW-0540">Nuclease</keyword>
<evidence type="ECO:0000256" key="7">
    <source>
        <dbReference type="ARBA" id="ARBA00022801"/>
    </source>
</evidence>
<comment type="cofactor">
    <cofactor evidence="1">
        <name>Zn(2+)</name>
        <dbReference type="ChEBI" id="CHEBI:29105"/>
    </cofactor>
</comment>
<dbReference type="GO" id="GO:0046872">
    <property type="term" value="F:metal ion binding"/>
    <property type="evidence" value="ECO:0007669"/>
    <property type="project" value="UniProtKB-KW"/>
</dbReference>
<protein>
    <submittedName>
        <fullName evidence="10">Uncharacterized protein</fullName>
    </submittedName>
</protein>
<keyword evidence="7" id="KW-0378">Hydrolase</keyword>
<dbReference type="PANTHER" id="PTHR46018:SF2">
    <property type="entry name" value="ZINC PHOSPHODIESTERASE ELAC PROTEIN 1"/>
    <property type="match status" value="1"/>
</dbReference>
<dbReference type="InterPro" id="IPR036866">
    <property type="entry name" value="RibonucZ/Hydroxyglut_hydro"/>
</dbReference>
<evidence type="ECO:0000256" key="5">
    <source>
        <dbReference type="ARBA" id="ARBA00022723"/>
    </source>
</evidence>
<dbReference type="NCBIfam" id="NF000801">
    <property type="entry name" value="PRK00055.1-3"/>
    <property type="match status" value="1"/>
</dbReference>
<feature type="compositionally biased region" description="Basic and acidic residues" evidence="9">
    <location>
        <begin position="338"/>
        <end position="357"/>
    </location>
</feature>
<evidence type="ECO:0000256" key="9">
    <source>
        <dbReference type="SAM" id="MobiDB-lite"/>
    </source>
</evidence>
<reference evidence="10" key="1">
    <citation type="submission" date="2021-02" db="EMBL/GenBank/DDBJ databases">
        <authorList>
            <person name="Nowell W R."/>
        </authorList>
    </citation>
    <scope>NUCLEOTIDE SEQUENCE</scope>
</reference>
<dbReference type="PANTHER" id="PTHR46018">
    <property type="entry name" value="ZINC PHOSPHODIESTERASE ELAC PROTEIN 1"/>
    <property type="match status" value="1"/>
</dbReference>
<evidence type="ECO:0000313" key="10">
    <source>
        <dbReference type="EMBL" id="CAF1659926.1"/>
    </source>
</evidence>
<gene>
    <name evidence="10" type="ORF">XAT740_LOCUS56654</name>
</gene>
<dbReference type="SUPFAM" id="SSF56281">
    <property type="entry name" value="Metallo-hydrolase/oxidoreductase"/>
    <property type="match status" value="1"/>
</dbReference>
<dbReference type="GO" id="GO:0042781">
    <property type="term" value="F:3'-tRNA processing endoribonuclease activity"/>
    <property type="evidence" value="ECO:0007669"/>
    <property type="project" value="TreeGrafter"/>
</dbReference>
<accession>A0A816F9Q2</accession>
<feature type="compositionally biased region" description="Acidic residues" evidence="9">
    <location>
        <begin position="358"/>
        <end position="368"/>
    </location>
</feature>
<keyword evidence="8" id="KW-0862">Zinc</keyword>
<dbReference type="AlphaFoldDB" id="A0A816F9Q2"/>
<dbReference type="Proteomes" id="UP000663828">
    <property type="component" value="Unassembled WGS sequence"/>
</dbReference>
<feature type="non-terminal residue" evidence="10">
    <location>
        <position position="1"/>
    </location>
</feature>
<proteinExistence type="inferred from homology"/>
<evidence type="ECO:0000256" key="8">
    <source>
        <dbReference type="ARBA" id="ARBA00022833"/>
    </source>
</evidence>
<dbReference type="HAMAP" id="MF_01818">
    <property type="entry name" value="RNase_Z_BN"/>
    <property type="match status" value="1"/>
</dbReference>
<organism evidence="10 11">
    <name type="scientific">Adineta ricciae</name>
    <name type="common">Rotifer</name>
    <dbReference type="NCBI Taxonomy" id="249248"/>
    <lineage>
        <taxon>Eukaryota</taxon>
        <taxon>Metazoa</taxon>
        <taxon>Spiralia</taxon>
        <taxon>Gnathifera</taxon>
        <taxon>Rotifera</taxon>
        <taxon>Eurotatoria</taxon>
        <taxon>Bdelloidea</taxon>
        <taxon>Adinetida</taxon>
        <taxon>Adinetidae</taxon>
        <taxon>Adineta</taxon>
    </lineage>
</organism>
<keyword evidence="3" id="KW-0819">tRNA processing</keyword>
<dbReference type="Gene3D" id="3.60.15.10">
    <property type="entry name" value="Ribonuclease Z/Hydroxyacylglutathione hydrolase-like"/>
    <property type="match status" value="1"/>
</dbReference>
<feature type="region of interest" description="Disordered" evidence="9">
    <location>
        <begin position="338"/>
        <end position="368"/>
    </location>
</feature>
<dbReference type="EMBL" id="CAJNOR010011238">
    <property type="protein sequence ID" value="CAF1659926.1"/>
    <property type="molecule type" value="Genomic_DNA"/>
</dbReference>
<keyword evidence="11" id="KW-1185">Reference proteome</keyword>
<evidence type="ECO:0000256" key="6">
    <source>
        <dbReference type="ARBA" id="ARBA00022759"/>
    </source>
</evidence>
<evidence type="ECO:0000313" key="11">
    <source>
        <dbReference type="Proteomes" id="UP000663828"/>
    </source>
</evidence>
<sequence>LVVRLVLTGITNSCTSRRHFLLSFRRMELIFLGTGSNNPSPHRGASSLALRLSGTSNIYLFDCGEGTQIQIQRSSLRASRITKIFLTHLHGDHLFGLPGFLCTLSSVALPATVMIYGPLGLREFIETTLRLSHSWLSFKYEIVELIPNSYDGVDENLIKATLDKQVKDERCRTVTISEDGRYHLASDEDNCSVYAVSIKHRVPTYGYVIVENDLPGKFDIQKLQQSGIKPGPFCSRLKAGETVTLDDGRVLSPLDYVGPSRPGRRLVILGDCCDASNVIPFAQNCDVLVHECTHDNTLQEKAIEFGHSTPSMATSIAEKCKAKCLLLNHFSQRYRPKSLEDKENVVKKPKKERNDEKEKEEDDDDDEDVTVDLLLEQAKQSTSKPVFVADDFFTYTIPTAK</sequence>
<comment type="subunit">
    <text evidence="2">Homodimer.</text>
</comment>
<dbReference type="Pfam" id="PF23023">
    <property type="entry name" value="Anti-Pycsar_Apyc1"/>
    <property type="match status" value="1"/>
</dbReference>
<evidence type="ECO:0000256" key="1">
    <source>
        <dbReference type="ARBA" id="ARBA00001947"/>
    </source>
</evidence>
<evidence type="ECO:0000256" key="2">
    <source>
        <dbReference type="ARBA" id="ARBA00011738"/>
    </source>
</evidence>
<name>A0A816F9Q2_ADIRI</name>
<comment type="caution">
    <text evidence="10">The sequence shown here is derived from an EMBL/GenBank/DDBJ whole genome shotgun (WGS) entry which is preliminary data.</text>
</comment>
<evidence type="ECO:0000256" key="4">
    <source>
        <dbReference type="ARBA" id="ARBA00022722"/>
    </source>
</evidence>